<feature type="region of interest" description="Disordered" evidence="2">
    <location>
        <begin position="1362"/>
        <end position="1388"/>
    </location>
</feature>
<evidence type="ECO:0000256" key="2">
    <source>
        <dbReference type="SAM" id="MobiDB-lite"/>
    </source>
</evidence>
<feature type="region of interest" description="Disordered" evidence="2">
    <location>
        <begin position="2815"/>
        <end position="2912"/>
    </location>
</feature>
<feature type="compositionally biased region" description="Basic residues" evidence="2">
    <location>
        <begin position="2874"/>
        <end position="2891"/>
    </location>
</feature>
<comment type="similarity">
    <text evidence="1">Belongs to the VPS13 family.</text>
</comment>
<feature type="compositionally biased region" description="Basic residues" evidence="2">
    <location>
        <begin position="2744"/>
        <end position="2754"/>
    </location>
</feature>
<feature type="region of interest" description="Disordered" evidence="2">
    <location>
        <begin position="2949"/>
        <end position="2972"/>
    </location>
</feature>
<dbReference type="InterPro" id="IPR026847">
    <property type="entry name" value="VPS13"/>
</dbReference>
<sequence length="3155" mass="331914">LGTLAALLGRDGPEGGDCAGGGSTAPPGGGACRDALAHLVLASQLTVQAGACGETRPKLLLSQAEVARTFGLRALSLASSRLALDLYSEELPAEDRALALCQLASEAAGRSFAAASVPLLRAAAQQLPHAGHLWAHVVALGHGSGSAPVLAAYFITSDVGCVLSDPVAFVAAVRAAASAVLGVDPRAALADASADQRRGAQACGAFWKGRAARFPQKAQLWRPFQSVLQPGIRLAEPPAPGSTVAPPAAGVGCVPSTRRGFARSQNFLESAWRLDAQARVATLDVAEALAQRPSGRCKTGSTAGPAPARGRSASVALAAVAQGGPLAGTLRALAPAPVVEALAGALTLPSCSLASRPPREAPIRRTRLGRGAALTTMGVVLWGICLVALIEAHVQAMERLACLRPQSRQCVLLPRWLAAAGLADSIESIRSALRAVAPSWADSTIAFEVKCPGSVLGLGANLLDARHAAATTHKQRVAVLKTVPAPTAEMVTLCNVSVVSVLTLLAQLLAMPDDLVKGELDMLRRILKAPPKSFTLTDLSSLRTWAPGPALAALMPAAWAAARRAANVTLSAWRAFGDAWLERAWGVFPATIVTSGRGRGAMFENLVGNLLSKFLAPYLGISVRTGKLELKNLALKKTIFAALGVDAVELERGSIKSVEVSVPLSALFAKKIQIAVHGLSVAARTQRESQRSDEDQLRLLRDSREQRVATRAGQLRELAQSRKVVDAAVRAGQEVDDKVSFAAKLTRQILGNLSVDISDIGGCIQDLTARAELGLHLDSASVRSPGPQGSPARAERATLQALSKEVSVTALSVVGGALSEARPLLKPLDLVLHLCDDPAAGDVGLRLEVGRAGGTGASVSLGQARKLAALAAGLLQEGSRLQGLLTPPGTVELVALGSAEDVERTQTEFKDLFRRKHGAEFELPSGALELADTDLWRFQLLWDVVPEESLAHWLAPLTEEMEEVAARREAEKQEKRRTSSIFGRMFGRRSAPPSDISEEAADEAVRRLREEADSLDALELPKKVSVEMLFSSFEVELLPGADKDTGSAITAKLLGGKFVTDIESSLDHRRLPSAKWSLSLEADGMSATEGDLRIVDFGAVRLGEPAAMALSLRNRLEPERTVVSVSLAFQPLEARVSHTLLPSLRRFAAAVAEEFSRIDPARAPASGGPAGGRAERAGWCCGLDPASEPRAPEPALRRSESAGVEREVERARRERVEDFLSMGEQWLQSDKGKEVLAGAQARIPDALELHVDLKGPRLRLPIPGSRELWVSPGSMLIKTPRACTTEAVELTLTFSDMGLAATDRNRLRHDVVAPFELQATLQIRPDAVEVGGRLDGLQLKASPEIAQILALAPQSALAALGGGEADAPAAPPGGAQVAPRQPALPKGPTTLLEDVAESEPSSEPPAVRREISENTRLAQVKRRAREAFLAAAHEKAQQARKGQTLQVSFQLGQSTVLLDDALMPVMRLQMASDSLEVTVNTESLDTKATLMLQMGTEVFSVRAGRFEPVLEPFKITCQVSQTVKEGQSVKVFGHRPLMLNATPTAVRQLAWYVPHLLSVLSPSLDDTEVSTAPRYRVLNLTDHPVDLGFLGAARRESARVDSHTGEWRSMDGWVLPERREQVELPGGARLGLTRSGSECVLGPDAAPVLWQLLRPQADYALLLVSPQCLLLNATSLPLRVRAAGRGAPLPRTRCAGAALLLGGPAGPPAAPARGGGGPLASQEPLVEPGEVVGLPLKEAVASPGGASTFAAAQALQSQVEVALHDGGWTALGIPSAAGNFVPVRCGQSSFLVACSVSVSAPPARVPCCWLRIVPALTWVSVLPCAMEVEYRLASEPEAAARRAEVPSMGRAAVYDVACPGKVAVRVWVRGRLWSKQWAVVGVGEAAGREQDTEAELKGEAGAILTVAAREEAQVVVHTPCWLVDRTGWGLTVQRGSPLPAFEGITLCAEQMDKYTLAVGHAAGPLFSLPSSHGRATLADGRAVCVRSLALPPSEVRGCPTRCLEIAPWLVLHNASGHPAQFRASSAGGASASVPAGGSAAPGFVADALHLQVETEDGWTDWSAPLPLERDLPLAIPLLLGGMSWTLELRPDRGMLCVLLRHGSNYTLVNSFAEPCRVRVRGAEWATVPPGREHPLGWPDPLGRDADRAVEISLQHGATIQFKPHSTVGGHTGAEASVKSVQNGLCTRIEVRPGADAPPAAPALRLELLLPRLGVSLIGEHSGGASELLYLELELLQVRLDARPDEDRQLFDLAISDMQLDFHGTPRARHLQRMRQSQPEGSRVVLGNRSAAAGAMHPVLRVVADRGSTSSPDLHLRAVRIELEELELTVDDRLAASASGFLRDAGLASGDGQSSASEGVVAKVLCGAGKSLLDEAWEVPAPQQALQVDEMRVSAVRINVWCKVDLGTLVFIPKWVRVLLPSITFSRNLSLEGSCIDLEPKDVVGERGSASDFAMSVVDEYMGDMLESLISLLGRSSLLNVPRGTLKLGGKIGSSVVQGVTGVTGRATQLMDRVSLDDAYVERQRQARQRNQIGSLQHGVTEAIGELGEGLGGVLDVVRRPVQGAREGGVGGFVEGVGKGVISSVVKPVSAVGRAVTHVGAGIAAQVGSATQGRHQQVVRVRRPPRLLAGPRGAVVEFSELEAHVASKLPDLRIEVVVPLCYSAGAPRGAVEGHPPPLLQALVLAADAVHHVEVPEPEFVARAAVSSHAAELGADLAMLISLRDPGRRWTPAQAAPRGRAAAGGRPRRRTQRGHAARPGPGDDDGDGGAGSGVSANGQFIVSGPGQPAGQPVAVARRLGVRRRLLPSAWRQCSQSARKCDPTSTENRIQGASGVPWSGAATPRARRPVHPRRPCAAGARGRRRQRLAGGAGQRVGGRRLHRSFSRCTERRRRLDGEAAQGAVPGALPGRGAGRQNLGRVEANLRGARSAEALRHRRLVCALLADGRRAEAPVGGRRSPAQAPPAGPAAGLAGGTGAARGHVVDLAAGRRLASGHGRAHGCRGLELQPRLEQRVLETIAAARAGLRAAQKVGTAVSHLRHRGHVPGRGCGQQLAARRQAVDGSDAVQAHAAVLLLLLPGRGRPGVGASAPCEPDAAAAAGVMLVTETAGPRCGSEVRSGRVPKCDSCVCWMSVSILGGRYPRMFSGLAGGGSRVPEG</sequence>
<feature type="compositionally biased region" description="Low complexity" evidence="2">
    <location>
        <begin position="1362"/>
        <end position="1383"/>
    </location>
</feature>
<dbReference type="Proteomes" id="UP001189429">
    <property type="component" value="Unassembled WGS sequence"/>
</dbReference>
<reference evidence="3" key="1">
    <citation type="submission" date="2023-10" db="EMBL/GenBank/DDBJ databases">
        <authorList>
            <person name="Chen Y."/>
            <person name="Shah S."/>
            <person name="Dougan E. K."/>
            <person name="Thang M."/>
            <person name="Chan C."/>
        </authorList>
    </citation>
    <scope>NUCLEOTIDE SEQUENCE [LARGE SCALE GENOMIC DNA]</scope>
</reference>
<feature type="compositionally biased region" description="Polar residues" evidence="2">
    <location>
        <begin position="2815"/>
        <end position="2828"/>
    </location>
</feature>
<dbReference type="PANTHER" id="PTHR16166:SF93">
    <property type="entry name" value="INTERMEMBRANE LIPID TRANSFER PROTEIN VPS13"/>
    <property type="match status" value="1"/>
</dbReference>
<dbReference type="EMBL" id="CAUYUJ010017616">
    <property type="protein sequence ID" value="CAK0876309.1"/>
    <property type="molecule type" value="Genomic_DNA"/>
</dbReference>
<proteinExistence type="inferred from homology"/>
<dbReference type="PANTHER" id="PTHR16166">
    <property type="entry name" value="VACUOLAR PROTEIN SORTING-ASSOCIATED PROTEIN VPS13"/>
    <property type="match status" value="1"/>
</dbReference>
<gene>
    <name evidence="3" type="ORF">PCOR1329_LOCUS60733</name>
</gene>
<comment type="caution">
    <text evidence="3">The sequence shown here is derived from an EMBL/GenBank/DDBJ whole genome shotgun (WGS) entry which is preliminary data.</text>
</comment>
<feature type="compositionally biased region" description="Low complexity" evidence="2">
    <location>
        <begin position="2729"/>
        <end position="2743"/>
    </location>
</feature>
<keyword evidence="4" id="KW-1185">Reference proteome</keyword>
<name>A0ABN9VS58_9DINO</name>
<evidence type="ECO:0000313" key="4">
    <source>
        <dbReference type="Proteomes" id="UP001189429"/>
    </source>
</evidence>
<feature type="compositionally biased region" description="Basic residues" evidence="2">
    <location>
        <begin position="2842"/>
        <end position="2851"/>
    </location>
</feature>
<organism evidence="3 4">
    <name type="scientific">Prorocentrum cordatum</name>
    <dbReference type="NCBI Taxonomy" id="2364126"/>
    <lineage>
        <taxon>Eukaryota</taxon>
        <taxon>Sar</taxon>
        <taxon>Alveolata</taxon>
        <taxon>Dinophyceae</taxon>
        <taxon>Prorocentrales</taxon>
        <taxon>Prorocentraceae</taxon>
        <taxon>Prorocentrum</taxon>
    </lineage>
</organism>
<protein>
    <submittedName>
        <fullName evidence="3">Uncharacterized protein</fullName>
    </submittedName>
</protein>
<evidence type="ECO:0000313" key="3">
    <source>
        <dbReference type="EMBL" id="CAK0876309.1"/>
    </source>
</evidence>
<evidence type="ECO:0000256" key="1">
    <source>
        <dbReference type="ARBA" id="ARBA00006545"/>
    </source>
</evidence>
<accession>A0ABN9VS58</accession>
<feature type="region of interest" description="Disordered" evidence="2">
    <location>
        <begin position="2727"/>
        <end position="2789"/>
    </location>
</feature>
<feature type="non-terminal residue" evidence="3">
    <location>
        <position position="1"/>
    </location>
</feature>